<evidence type="ECO:0000313" key="2">
    <source>
        <dbReference type="EMBL" id="SPH27494.1"/>
    </source>
</evidence>
<proteinExistence type="predicted"/>
<dbReference type="InterPro" id="IPR053855">
    <property type="entry name" value="DUF6931"/>
</dbReference>
<feature type="region of interest" description="Disordered" evidence="1">
    <location>
        <begin position="1"/>
        <end position="20"/>
    </location>
</feature>
<dbReference type="AlphaFoldDB" id="A0A2R8BPF4"/>
<protein>
    <submittedName>
        <fullName evidence="2">Uncharacterized protein</fullName>
    </submittedName>
</protein>
<reference evidence="2 3" key="1">
    <citation type="submission" date="2018-03" db="EMBL/GenBank/DDBJ databases">
        <authorList>
            <person name="Keele B.F."/>
        </authorList>
    </citation>
    <scope>NUCLEOTIDE SEQUENCE [LARGE SCALE GENOMIC DNA]</scope>
    <source>
        <strain evidence="2 3">CECT 8599</strain>
    </source>
</reference>
<dbReference type="Pfam" id="PF22011">
    <property type="entry name" value="DUF6931"/>
    <property type="match status" value="1"/>
</dbReference>
<sequence length="197" mass="22139">MNDVLNEDDADKTRPPQGALRFDTPQDLYAALPQIAELTQQRPRENEDALHYLGRLRSSTTPEEAVTYTAFAALPQMAIWWGHECLRVMPEVLDQRDRAFMEMIAAWIATPTKDLRHSIMKEALWANGRTPAVMLGLAVGWSGGSIAPNDPAPVPPYRAPRSINSSVLSCLARADLTRRPVYLARFIDMAESLYRVY</sequence>
<dbReference type="OrthoDB" id="5572566at2"/>
<evidence type="ECO:0000313" key="3">
    <source>
        <dbReference type="Proteomes" id="UP000244880"/>
    </source>
</evidence>
<dbReference type="RefSeq" id="WP_108830437.1">
    <property type="nucleotide sequence ID" value="NZ_OMOR01000003.1"/>
</dbReference>
<name>A0A2R8BPF4_9RHOB</name>
<feature type="compositionally biased region" description="Acidic residues" evidence="1">
    <location>
        <begin position="1"/>
        <end position="10"/>
    </location>
</feature>
<organism evidence="2 3">
    <name type="scientific">Ascidiaceihabitans donghaensis</name>
    <dbReference type="NCBI Taxonomy" id="1510460"/>
    <lineage>
        <taxon>Bacteria</taxon>
        <taxon>Pseudomonadati</taxon>
        <taxon>Pseudomonadota</taxon>
        <taxon>Alphaproteobacteria</taxon>
        <taxon>Rhodobacterales</taxon>
        <taxon>Paracoccaceae</taxon>
        <taxon>Ascidiaceihabitans</taxon>
    </lineage>
</organism>
<dbReference type="Proteomes" id="UP000244880">
    <property type="component" value="Unassembled WGS sequence"/>
</dbReference>
<keyword evidence="3" id="KW-1185">Reference proteome</keyword>
<accession>A0A2R8BPF4</accession>
<gene>
    <name evidence="2" type="ORF">ASD8599_03960</name>
</gene>
<dbReference type="EMBL" id="OMOR01000003">
    <property type="protein sequence ID" value="SPH27494.1"/>
    <property type="molecule type" value="Genomic_DNA"/>
</dbReference>
<evidence type="ECO:0000256" key="1">
    <source>
        <dbReference type="SAM" id="MobiDB-lite"/>
    </source>
</evidence>